<evidence type="ECO:0000313" key="3">
    <source>
        <dbReference type="EMBL" id="QUS39086.1"/>
    </source>
</evidence>
<protein>
    <submittedName>
        <fullName evidence="3">Tripartite tricarboxylate transporter TctB family protein</fullName>
    </submittedName>
</protein>
<feature type="transmembrane region" description="Helical" evidence="1">
    <location>
        <begin position="65"/>
        <end position="86"/>
    </location>
</feature>
<dbReference type="Pfam" id="PF07331">
    <property type="entry name" value="TctB"/>
    <property type="match status" value="1"/>
</dbReference>
<accession>A0ABX8A7U2</accession>
<organism evidence="3 4">
    <name type="scientific">Tardiphaga alba</name>
    <dbReference type="NCBI Taxonomy" id="340268"/>
    <lineage>
        <taxon>Bacteria</taxon>
        <taxon>Pseudomonadati</taxon>
        <taxon>Pseudomonadota</taxon>
        <taxon>Alphaproteobacteria</taxon>
        <taxon>Hyphomicrobiales</taxon>
        <taxon>Nitrobacteraceae</taxon>
        <taxon>Tardiphaga</taxon>
    </lineage>
</organism>
<evidence type="ECO:0000256" key="1">
    <source>
        <dbReference type="SAM" id="Phobius"/>
    </source>
</evidence>
<keyword evidence="1" id="KW-1133">Transmembrane helix</keyword>
<evidence type="ECO:0000259" key="2">
    <source>
        <dbReference type="Pfam" id="PF07331"/>
    </source>
</evidence>
<feature type="transmembrane region" description="Helical" evidence="1">
    <location>
        <begin position="107"/>
        <end position="135"/>
    </location>
</feature>
<feature type="transmembrane region" description="Helical" evidence="1">
    <location>
        <begin position="28"/>
        <end position="45"/>
    </location>
</feature>
<keyword evidence="4" id="KW-1185">Reference proteome</keyword>
<reference evidence="3 4" key="1">
    <citation type="submission" date="2019-02" db="EMBL/GenBank/DDBJ databases">
        <title>Emended description of the genus Rhodopseudomonas and description of Rhodopseudomonas albus sp. nov., a non-phototrophic, heavy-metal-tolerant bacterium isolated from garden soil.</title>
        <authorList>
            <person name="Bao Z."/>
            <person name="Cao W.W."/>
            <person name="Sato Y."/>
            <person name="Nishizawa T."/>
            <person name="Zhao J."/>
            <person name="Guo Y."/>
            <person name="Ohta H."/>
        </authorList>
    </citation>
    <scope>NUCLEOTIDE SEQUENCE [LARGE SCALE GENOMIC DNA]</scope>
    <source>
        <strain evidence="3 4">SK50-23</strain>
    </source>
</reference>
<proteinExistence type="predicted"/>
<feature type="domain" description="DUF1468" evidence="2">
    <location>
        <begin position="32"/>
        <end position="170"/>
    </location>
</feature>
<keyword evidence="1" id="KW-0472">Membrane</keyword>
<gene>
    <name evidence="3" type="ORF">RPMA_09745</name>
</gene>
<feature type="transmembrane region" description="Helical" evidence="1">
    <location>
        <begin position="147"/>
        <end position="168"/>
    </location>
</feature>
<dbReference type="EMBL" id="CP036498">
    <property type="protein sequence ID" value="QUS39086.1"/>
    <property type="molecule type" value="Genomic_DNA"/>
</dbReference>
<dbReference type="RefSeq" id="WP_211912630.1">
    <property type="nucleotide sequence ID" value="NZ_CP036498.1"/>
</dbReference>
<name>A0ABX8A7U2_9BRAD</name>
<keyword evidence="1" id="KW-0812">Transmembrane</keyword>
<dbReference type="Proteomes" id="UP000682843">
    <property type="component" value="Chromosome"/>
</dbReference>
<sequence length="180" mass="19614">MSNTDLEIVVEDPTAPDDESPSVVSRRTIEIAVALLLLVLAAVLAHDNWKTGIEWDSTGPQPGYFPFYLSVILGGASLYGLISAVFAKGAKAETFVTRAQLRRVLLVFVPTALFCLATQFLGIYVASLALIAGFMRFIGKIAWWKSLLTAIVFTAIMFVTFDVAFDVIMPKGPLERALGR</sequence>
<evidence type="ECO:0000313" key="4">
    <source>
        <dbReference type="Proteomes" id="UP000682843"/>
    </source>
</evidence>
<dbReference type="InterPro" id="IPR009936">
    <property type="entry name" value="DUF1468"/>
</dbReference>